<gene>
    <name evidence="2" type="ORF">GCM10012278_83000</name>
</gene>
<name>A0A918AHD2_9ACTN</name>
<dbReference type="AlphaFoldDB" id="A0A918AHD2"/>
<evidence type="ECO:0000313" key="2">
    <source>
        <dbReference type="EMBL" id="GGP16985.1"/>
    </source>
</evidence>
<protein>
    <submittedName>
        <fullName evidence="2">Trifolitoxin immunity domain-containing protein</fullName>
    </submittedName>
</protein>
<dbReference type="InterPro" id="IPR002575">
    <property type="entry name" value="Aminoglycoside_PTrfase"/>
</dbReference>
<evidence type="ECO:0000259" key="1">
    <source>
        <dbReference type="Pfam" id="PF01636"/>
    </source>
</evidence>
<feature type="domain" description="Aminoglycoside phosphotransferase" evidence="1">
    <location>
        <begin position="94"/>
        <end position="167"/>
    </location>
</feature>
<accession>A0A918AHD2</accession>
<evidence type="ECO:0000313" key="3">
    <source>
        <dbReference type="Proteomes" id="UP000660745"/>
    </source>
</evidence>
<dbReference type="Pfam" id="PF01636">
    <property type="entry name" value="APH"/>
    <property type="match status" value="1"/>
</dbReference>
<dbReference type="SUPFAM" id="SSF56112">
    <property type="entry name" value="Protein kinase-like (PK-like)"/>
    <property type="match status" value="1"/>
</dbReference>
<reference evidence="2" key="1">
    <citation type="journal article" date="2014" name="Int. J. Syst. Evol. Microbiol.">
        <title>Complete genome sequence of Corynebacterium casei LMG S-19264T (=DSM 44701T), isolated from a smear-ripened cheese.</title>
        <authorList>
            <consortium name="US DOE Joint Genome Institute (JGI-PGF)"/>
            <person name="Walter F."/>
            <person name="Albersmeier A."/>
            <person name="Kalinowski J."/>
            <person name="Ruckert C."/>
        </authorList>
    </citation>
    <scope>NUCLEOTIDE SEQUENCE</scope>
    <source>
        <strain evidence="2">CGMCC 4.7430</strain>
    </source>
</reference>
<reference evidence="2" key="2">
    <citation type="submission" date="2020-09" db="EMBL/GenBank/DDBJ databases">
        <authorList>
            <person name="Sun Q."/>
            <person name="Zhou Y."/>
        </authorList>
    </citation>
    <scope>NUCLEOTIDE SEQUENCE</scope>
    <source>
        <strain evidence="2">CGMCC 4.7430</strain>
    </source>
</reference>
<dbReference type="Gene3D" id="3.90.1200.10">
    <property type="match status" value="1"/>
</dbReference>
<keyword evidence="3" id="KW-1185">Reference proteome</keyword>
<proteinExistence type="predicted"/>
<dbReference type="EMBL" id="BMNK01000022">
    <property type="protein sequence ID" value="GGP16985.1"/>
    <property type="molecule type" value="Genomic_DNA"/>
</dbReference>
<dbReference type="InterPro" id="IPR011009">
    <property type="entry name" value="Kinase-like_dom_sf"/>
</dbReference>
<dbReference type="Proteomes" id="UP000660745">
    <property type="component" value="Unassembled WGS sequence"/>
</dbReference>
<comment type="caution">
    <text evidence="2">The sequence shown here is derived from an EMBL/GenBank/DDBJ whole genome shotgun (WGS) entry which is preliminary data.</text>
</comment>
<sequence>MEQALLGGRVSGAVRVGDTVRRPVGPGAQGDPQFVRELLIFLERAGWAGAPRFLGVDGQGRQVLSFLDGHVAWDWEGGQPEAVGGDGSLARAGALARELHDLTAGTALAGESETVCHNDLWPGNIVYRDLGQGLRPVAFIDWDLASPGARLHDVARLCWQYAGWWEGSDPAEVRRRSQVICEGYGLGDRSELVETVLWWQDRCWRGIDQAAEAGDPAMVRLRDSGAVKQVKAGYAWVARHRAELR</sequence>
<organism evidence="2 3">
    <name type="scientific">Nonomuraea glycinis</name>
    <dbReference type="NCBI Taxonomy" id="2047744"/>
    <lineage>
        <taxon>Bacteria</taxon>
        <taxon>Bacillati</taxon>
        <taxon>Actinomycetota</taxon>
        <taxon>Actinomycetes</taxon>
        <taxon>Streptosporangiales</taxon>
        <taxon>Streptosporangiaceae</taxon>
        <taxon>Nonomuraea</taxon>
    </lineage>
</organism>